<comment type="catalytic activity">
    <reaction evidence="18">
        <text>[GlcNAc-(1-&gt;4)-Mur2Ac(oyl-L-Ala-gamma-D-Glu-L-Lys-D-Ala-D-Ala)](n)-di-trans,octa-cis-undecaprenyl diphosphate + beta-D-GlcNAc-(1-&gt;4)-Mur2Ac(oyl-L-Ala-gamma-D-Glu-L-Lys-D-Ala-D-Ala)-di-trans,octa-cis-undecaprenyl diphosphate = [GlcNAc-(1-&gt;4)-Mur2Ac(oyl-L-Ala-gamma-D-Glu-L-Lys-D-Ala-D-Ala)](n+1)-di-trans,octa-cis-undecaprenyl diphosphate + di-trans,octa-cis-undecaprenyl diphosphate + H(+)</text>
        <dbReference type="Rhea" id="RHEA:23708"/>
        <dbReference type="Rhea" id="RHEA-COMP:9602"/>
        <dbReference type="Rhea" id="RHEA-COMP:9603"/>
        <dbReference type="ChEBI" id="CHEBI:15378"/>
        <dbReference type="ChEBI" id="CHEBI:58405"/>
        <dbReference type="ChEBI" id="CHEBI:60033"/>
        <dbReference type="ChEBI" id="CHEBI:78435"/>
        <dbReference type="EC" id="2.4.99.28"/>
    </reaction>
</comment>
<keyword evidence="10" id="KW-0378">Hydrolase</keyword>
<comment type="similarity">
    <text evidence="3">In the C-terminal section; belongs to the transpeptidase family.</text>
</comment>
<dbReference type="GO" id="GO:0008955">
    <property type="term" value="F:peptidoglycan glycosyltransferase activity"/>
    <property type="evidence" value="ECO:0007669"/>
    <property type="project" value="UniProtKB-EC"/>
</dbReference>
<gene>
    <name evidence="23" type="ORF">BSZ32_15110</name>
</gene>
<dbReference type="PANTHER" id="PTHR32282">
    <property type="entry name" value="BINDING PROTEIN TRANSPEPTIDASE, PUTATIVE-RELATED"/>
    <property type="match status" value="1"/>
</dbReference>
<dbReference type="SUPFAM" id="SSF53955">
    <property type="entry name" value="Lysozyme-like"/>
    <property type="match status" value="1"/>
</dbReference>
<reference evidence="23 24" key="1">
    <citation type="submission" date="2016-12" db="EMBL/GenBank/DDBJ databases">
        <title>Study of bacterial adaptation to deep sea.</title>
        <authorList>
            <person name="Song J."/>
            <person name="Yoshizawa S."/>
            <person name="Kogure K."/>
        </authorList>
    </citation>
    <scope>NUCLEOTIDE SEQUENCE [LARGE SCALE GENOMIC DNA]</scope>
    <source>
        <strain evidence="23 24">SAORIC-165</strain>
    </source>
</reference>
<dbReference type="GO" id="GO:0008658">
    <property type="term" value="F:penicillin binding"/>
    <property type="evidence" value="ECO:0007669"/>
    <property type="project" value="InterPro"/>
</dbReference>
<evidence type="ECO:0000256" key="14">
    <source>
        <dbReference type="ARBA" id="ARBA00023136"/>
    </source>
</evidence>
<evidence type="ECO:0000256" key="3">
    <source>
        <dbReference type="ARBA" id="ARBA00007090"/>
    </source>
</evidence>
<dbReference type="InterPro" id="IPR001264">
    <property type="entry name" value="Glyco_trans_51"/>
</dbReference>
<dbReference type="AlphaFoldDB" id="A0A2S7U3U0"/>
<evidence type="ECO:0000256" key="19">
    <source>
        <dbReference type="SAM" id="MobiDB-lite"/>
    </source>
</evidence>
<evidence type="ECO:0000259" key="21">
    <source>
        <dbReference type="Pfam" id="PF00905"/>
    </source>
</evidence>
<sequence length="748" mass="83115">MAAKKIAKKATKRKTARKSVPSAKRRRKTKRGLLTRFLTWPVGIADHFTRSWHPINRWFAKVFACIGFLCGVLFSILATFYGVRAQTYDLNKVTEMPARSIVYANDGKTEIGTVHGDNRLILEVEQISPWFIQALVAREDARFYEHLGIDPRGLIRAFKNFVSDGKKEGASTITMQLADNSFSYKGKSIDGKLLELALALRIENRFSKNEILQHYMNRIFWGHSIQGIESASRTYFEKAASDLNLSEAALLAGIIRGPNTFSPFVNFEAAKKQRNVTLGRMVLYEFITQTEADQAKREELKIRPIGRRILHDSYAMDAIRRDLDKILEQHNIEMGGLRITTTIDPELQKAAELSVEKRLKAVEQRAGYNHQTRAQFIRNAAHTIKAPKYIQGAIVCVENKSGAIRAIVGGRNADESKFNRALLSKRQIGSVFKPFVYMSAFDKGLQPGAWVRDSRIRPGEITGAQRSWSPANSDGTYKNMMTVSEALARSRNTVAVRVGDYAGMNNVLESARRVGFNQKIPSTPATYLGAFEATPLQVAQAYSAFPNGGTIYRPFIISQITDANGKVVYPGSGSIPYTAAKTGSAWLVSNTLQEVTSRGTAASLRSTHGFEAPCGGKTGTTDNYKDAWFAGYTSSITCAVWVGMDDNTRTISRGYGSTLALPIWADVMKAADPRKYPTRALTPTMQFKKVRICRYTSQVATRGCESHRSAYNASIPVDLIPKHTCDNHPVRAEVQQEPTAPPRAVPAR</sequence>
<keyword evidence="11" id="KW-0133">Cell shape</keyword>
<comment type="pathway">
    <text evidence="2">Cell wall biogenesis; peptidoglycan biosynthesis.</text>
</comment>
<dbReference type="InterPro" id="IPR012338">
    <property type="entry name" value="Beta-lactam/transpept-like"/>
</dbReference>
<dbReference type="InterPro" id="IPR023346">
    <property type="entry name" value="Lysozyme-like_dom_sf"/>
</dbReference>
<dbReference type="GO" id="GO:0004180">
    <property type="term" value="F:carboxypeptidase activity"/>
    <property type="evidence" value="ECO:0007669"/>
    <property type="project" value="UniProtKB-KW"/>
</dbReference>
<evidence type="ECO:0000256" key="5">
    <source>
        <dbReference type="ARBA" id="ARBA00022645"/>
    </source>
</evidence>
<dbReference type="InterPro" id="IPR050396">
    <property type="entry name" value="Glycosyltr_51/Transpeptidase"/>
</dbReference>
<name>A0A2S7U3U0_9BACT</name>
<comment type="subcellular location">
    <subcellularLocation>
        <location evidence="1">Membrane</location>
    </subcellularLocation>
</comment>
<evidence type="ECO:0000256" key="7">
    <source>
        <dbReference type="ARBA" id="ARBA00022676"/>
    </source>
</evidence>
<dbReference type="GO" id="GO:0006508">
    <property type="term" value="P:proteolysis"/>
    <property type="evidence" value="ECO:0007669"/>
    <property type="project" value="UniProtKB-KW"/>
</dbReference>
<evidence type="ECO:0000256" key="10">
    <source>
        <dbReference type="ARBA" id="ARBA00022801"/>
    </source>
</evidence>
<evidence type="ECO:0000256" key="18">
    <source>
        <dbReference type="ARBA" id="ARBA00049902"/>
    </source>
</evidence>
<evidence type="ECO:0000256" key="4">
    <source>
        <dbReference type="ARBA" id="ARBA00007739"/>
    </source>
</evidence>
<evidence type="ECO:0000256" key="17">
    <source>
        <dbReference type="ARBA" id="ARBA00044770"/>
    </source>
</evidence>
<dbReference type="Gene3D" id="1.10.3810.10">
    <property type="entry name" value="Biosynthetic peptidoglycan transglycosylase-like"/>
    <property type="match status" value="1"/>
</dbReference>
<evidence type="ECO:0000256" key="6">
    <source>
        <dbReference type="ARBA" id="ARBA00022670"/>
    </source>
</evidence>
<dbReference type="OrthoDB" id="9766909at2"/>
<organism evidence="23 24">
    <name type="scientific">Rubritalea profundi</name>
    <dbReference type="NCBI Taxonomy" id="1658618"/>
    <lineage>
        <taxon>Bacteria</taxon>
        <taxon>Pseudomonadati</taxon>
        <taxon>Verrucomicrobiota</taxon>
        <taxon>Verrucomicrobiia</taxon>
        <taxon>Verrucomicrobiales</taxon>
        <taxon>Rubritaleaceae</taxon>
        <taxon>Rubritalea</taxon>
    </lineage>
</organism>
<keyword evidence="6" id="KW-0645">Protease</keyword>
<evidence type="ECO:0000313" key="23">
    <source>
        <dbReference type="EMBL" id="PQJ29688.1"/>
    </source>
</evidence>
<dbReference type="InterPro" id="IPR036950">
    <property type="entry name" value="PBP_transglycosylase"/>
</dbReference>
<keyword evidence="13 20" id="KW-1133">Transmembrane helix</keyword>
<dbReference type="PANTHER" id="PTHR32282:SF27">
    <property type="entry name" value="PENICILLIN-BINDING PROTEIN 1A"/>
    <property type="match status" value="1"/>
</dbReference>
<dbReference type="GO" id="GO:0008360">
    <property type="term" value="P:regulation of cell shape"/>
    <property type="evidence" value="ECO:0007669"/>
    <property type="project" value="UniProtKB-KW"/>
</dbReference>
<dbReference type="RefSeq" id="WP_105044195.1">
    <property type="nucleotide sequence ID" value="NZ_MQWA01000001.1"/>
</dbReference>
<evidence type="ECO:0000256" key="12">
    <source>
        <dbReference type="ARBA" id="ARBA00022984"/>
    </source>
</evidence>
<dbReference type="EMBL" id="MQWA01000001">
    <property type="protein sequence ID" value="PQJ29688.1"/>
    <property type="molecule type" value="Genomic_DNA"/>
</dbReference>
<dbReference type="GO" id="GO:0030288">
    <property type="term" value="C:outer membrane-bounded periplasmic space"/>
    <property type="evidence" value="ECO:0007669"/>
    <property type="project" value="TreeGrafter"/>
</dbReference>
<evidence type="ECO:0000313" key="24">
    <source>
        <dbReference type="Proteomes" id="UP000239907"/>
    </source>
</evidence>
<keyword evidence="8" id="KW-0808">Transferase</keyword>
<dbReference type="Pfam" id="PF00905">
    <property type="entry name" value="Transpeptidase"/>
    <property type="match status" value="1"/>
</dbReference>
<keyword evidence="7" id="KW-0328">Glycosyltransferase</keyword>
<dbReference type="Gene3D" id="3.40.710.10">
    <property type="entry name" value="DD-peptidase/beta-lactamase superfamily"/>
    <property type="match status" value="1"/>
</dbReference>
<evidence type="ECO:0000256" key="9">
    <source>
        <dbReference type="ARBA" id="ARBA00022692"/>
    </source>
</evidence>
<comment type="caution">
    <text evidence="23">The sequence shown here is derived from an EMBL/GenBank/DDBJ whole genome shotgun (WGS) entry which is preliminary data.</text>
</comment>
<keyword evidence="9 20" id="KW-0812">Transmembrane</keyword>
<dbReference type="SUPFAM" id="SSF56601">
    <property type="entry name" value="beta-lactamase/transpeptidase-like"/>
    <property type="match status" value="1"/>
</dbReference>
<evidence type="ECO:0000256" key="1">
    <source>
        <dbReference type="ARBA" id="ARBA00004370"/>
    </source>
</evidence>
<keyword evidence="5" id="KW-0121">Carboxypeptidase</keyword>
<comment type="similarity">
    <text evidence="4">In the N-terminal section; belongs to the glycosyltransferase 51 family.</text>
</comment>
<feature type="region of interest" description="Disordered" evidence="19">
    <location>
        <begin position="1"/>
        <end position="29"/>
    </location>
</feature>
<dbReference type="GO" id="GO:0009252">
    <property type="term" value="P:peptidoglycan biosynthetic process"/>
    <property type="evidence" value="ECO:0007669"/>
    <property type="project" value="UniProtKB-KW"/>
</dbReference>
<evidence type="ECO:0000256" key="20">
    <source>
        <dbReference type="SAM" id="Phobius"/>
    </source>
</evidence>
<keyword evidence="16" id="KW-0961">Cell wall biogenesis/degradation</keyword>
<evidence type="ECO:0000256" key="16">
    <source>
        <dbReference type="ARBA" id="ARBA00023316"/>
    </source>
</evidence>
<accession>A0A2S7U3U0</accession>
<feature type="transmembrane region" description="Helical" evidence="20">
    <location>
        <begin position="61"/>
        <end position="83"/>
    </location>
</feature>
<dbReference type="EC" id="2.4.99.28" evidence="17"/>
<dbReference type="Proteomes" id="UP000239907">
    <property type="component" value="Unassembled WGS sequence"/>
</dbReference>
<keyword evidence="12" id="KW-0573">Peptidoglycan synthesis</keyword>
<keyword evidence="24" id="KW-1185">Reference proteome</keyword>
<keyword evidence="15" id="KW-0511">Multifunctional enzyme</keyword>
<dbReference type="NCBIfam" id="TIGR02074">
    <property type="entry name" value="PBP_1a_fam"/>
    <property type="match status" value="1"/>
</dbReference>
<dbReference type="Pfam" id="PF00912">
    <property type="entry name" value="Transgly"/>
    <property type="match status" value="1"/>
</dbReference>
<evidence type="ECO:0000256" key="13">
    <source>
        <dbReference type="ARBA" id="ARBA00022989"/>
    </source>
</evidence>
<evidence type="ECO:0000256" key="11">
    <source>
        <dbReference type="ARBA" id="ARBA00022960"/>
    </source>
</evidence>
<evidence type="ECO:0000259" key="22">
    <source>
        <dbReference type="Pfam" id="PF00912"/>
    </source>
</evidence>
<dbReference type="InterPro" id="IPR001460">
    <property type="entry name" value="PCN-bd_Tpept"/>
</dbReference>
<keyword evidence="14 20" id="KW-0472">Membrane</keyword>
<feature type="domain" description="Glycosyl transferase family 51" evidence="22">
    <location>
        <begin position="110"/>
        <end position="281"/>
    </location>
</feature>
<feature type="domain" description="Penicillin-binding protein transpeptidase" evidence="21">
    <location>
        <begin position="392"/>
        <end position="669"/>
    </location>
</feature>
<dbReference type="GO" id="GO:0071555">
    <property type="term" value="P:cell wall organization"/>
    <property type="evidence" value="ECO:0007669"/>
    <property type="project" value="UniProtKB-KW"/>
</dbReference>
<evidence type="ECO:0000256" key="2">
    <source>
        <dbReference type="ARBA" id="ARBA00004752"/>
    </source>
</evidence>
<dbReference type="GO" id="GO:0016020">
    <property type="term" value="C:membrane"/>
    <property type="evidence" value="ECO:0007669"/>
    <property type="project" value="UniProtKB-SubCell"/>
</dbReference>
<evidence type="ECO:0000256" key="15">
    <source>
        <dbReference type="ARBA" id="ARBA00023268"/>
    </source>
</evidence>
<proteinExistence type="inferred from homology"/>
<protein>
    <recommendedName>
        <fullName evidence="17">peptidoglycan glycosyltransferase</fullName>
        <ecNumber evidence="17">2.4.99.28</ecNumber>
    </recommendedName>
</protein>
<evidence type="ECO:0000256" key="8">
    <source>
        <dbReference type="ARBA" id="ARBA00022679"/>
    </source>
</evidence>